<dbReference type="EMBL" id="LR134167">
    <property type="protein sequence ID" value="VEB24914.1"/>
    <property type="molecule type" value="Genomic_DNA"/>
</dbReference>
<dbReference type="KEGG" id="avt:NCTC3438_01777"/>
<feature type="transmembrane region" description="Helical" evidence="1">
    <location>
        <begin position="80"/>
        <end position="102"/>
    </location>
</feature>
<gene>
    <name evidence="2" type="ORF">NCTC3438_01777</name>
</gene>
<accession>A0A447SSL7</accession>
<dbReference type="Proteomes" id="UP000268198">
    <property type="component" value="Chromosome"/>
</dbReference>
<evidence type="ECO:0000313" key="3">
    <source>
        <dbReference type="Proteomes" id="UP000268198"/>
    </source>
</evidence>
<dbReference type="AlphaFoldDB" id="A0A447SSL7"/>
<keyword evidence="3" id="KW-1185">Reference proteome</keyword>
<evidence type="ECO:0008006" key="4">
    <source>
        <dbReference type="Google" id="ProtNLM"/>
    </source>
</evidence>
<evidence type="ECO:0000256" key="1">
    <source>
        <dbReference type="SAM" id="Phobius"/>
    </source>
</evidence>
<feature type="transmembrane region" description="Helical" evidence="1">
    <location>
        <begin position="15"/>
        <end position="37"/>
    </location>
</feature>
<protein>
    <recommendedName>
        <fullName evidence="4">Polysaccharide biosynthesis protein</fullName>
    </recommendedName>
</protein>
<evidence type="ECO:0000313" key="2">
    <source>
        <dbReference type="EMBL" id="VEB24914.1"/>
    </source>
</evidence>
<organism evidence="2 3">
    <name type="scientific">Avibacterium volantium</name>
    <name type="common">Pasteurella volantium</name>
    <dbReference type="NCBI Taxonomy" id="762"/>
    <lineage>
        <taxon>Bacteria</taxon>
        <taxon>Pseudomonadati</taxon>
        <taxon>Pseudomonadota</taxon>
        <taxon>Gammaproteobacteria</taxon>
        <taxon>Pasteurellales</taxon>
        <taxon>Pasteurellaceae</taxon>
        <taxon>Avibacterium</taxon>
    </lineage>
</organism>
<sequence>MLDYILSLPRSIKRLISIIIDMLLITLSYFLALGIRLEFNQELSQAKNWYIILLVGSISVLFFIKLGLYRAIIRFVTIKFTQVAILASILSTATLLAVVFILQFT</sequence>
<reference evidence="2 3" key="1">
    <citation type="submission" date="2018-12" db="EMBL/GenBank/DDBJ databases">
        <authorList>
            <consortium name="Pathogen Informatics"/>
        </authorList>
    </citation>
    <scope>NUCLEOTIDE SEQUENCE [LARGE SCALE GENOMIC DNA]</scope>
    <source>
        <strain evidence="2 3">NCTC3438</strain>
    </source>
</reference>
<feature type="transmembrane region" description="Helical" evidence="1">
    <location>
        <begin position="49"/>
        <end position="68"/>
    </location>
</feature>
<keyword evidence="1" id="KW-0472">Membrane</keyword>
<proteinExistence type="predicted"/>
<keyword evidence="1" id="KW-1133">Transmembrane helix</keyword>
<name>A0A447SSL7_AVIVO</name>
<dbReference type="RefSeq" id="WP_277870316.1">
    <property type="nucleotide sequence ID" value="NZ_LR134167.1"/>
</dbReference>
<keyword evidence="1" id="KW-0812">Transmembrane</keyword>